<dbReference type="Proteomes" id="UP000046392">
    <property type="component" value="Unplaced"/>
</dbReference>
<feature type="compositionally biased region" description="Basic and acidic residues" evidence="1">
    <location>
        <begin position="29"/>
        <end position="40"/>
    </location>
</feature>
<dbReference type="GO" id="GO:0000793">
    <property type="term" value="C:condensed chromosome"/>
    <property type="evidence" value="ECO:0007669"/>
    <property type="project" value="TreeGrafter"/>
</dbReference>
<dbReference type="InterPro" id="IPR036390">
    <property type="entry name" value="WH_DNA-bd_sf"/>
</dbReference>
<feature type="region of interest" description="Disordered" evidence="1">
    <location>
        <begin position="29"/>
        <end position="50"/>
    </location>
</feature>
<evidence type="ECO:0000256" key="1">
    <source>
        <dbReference type="SAM" id="MobiDB-lite"/>
    </source>
</evidence>
<dbReference type="WBParaSite" id="SPAL_0001455500.1">
    <property type="protein sequence ID" value="SPAL_0001455500.1"/>
    <property type="gene ID" value="SPAL_0001455500"/>
</dbReference>
<dbReference type="GO" id="GO:0035861">
    <property type="term" value="C:site of double-strand break"/>
    <property type="evidence" value="ECO:0007669"/>
    <property type="project" value="TreeGrafter"/>
</dbReference>
<dbReference type="Pfam" id="PF13412">
    <property type="entry name" value="HTH_24"/>
    <property type="match status" value="1"/>
</dbReference>
<dbReference type="GO" id="GO:0003697">
    <property type="term" value="F:single-stranded DNA binding"/>
    <property type="evidence" value="ECO:0007669"/>
    <property type="project" value="TreeGrafter"/>
</dbReference>
<accession>A0A0N5C9H1</accession>
<proteinExistence type="predicted"/>
<dbReference type="InterPro" id="IPR052709">
    <property type="entry name" value="Transposase-MT_Hybrid"/>
</dbReference>
<dbReference type="STRING" id="174720.A0A0N5C9H1"/>
<dbReference type="AlphaFoldDB" id="A0A0N5C9H1"/>
<organism evidence="2 3">
    <name type="scientific">Strongyloides papillosus</name>
    <name type="common">Intestinal threadworm</name>
    <dbReference type="NCBI Taxonomy" id="174720"/>
    <lineage>
        <taxon>Eukaryota</taxon>
        <taxon>Metazoa</taxon>
        <taxon>Ecdysozoa</taxon>
        <taxon>Nematoda</taxon>
        <taxon>Chromadorea</taxon>
        <taxon>Rhabditida</taxon>
        <taxon>Tylenchina</taxon>
        <taxon>Panagrolaimomorpha</taxon>
        <taxon>Strongyloidoidea</taxon>
        <taxon>Strongyloididae</taxon>
        <taxon>Strongyloides</taxon>
    </lineage>
</organism>
<dbReference type="InterPro" id="IPR011991">
    <property type="entry name" value="ArsR-like_HTH"/>
</dbReference>
<dbReference type="GO" id="GO:0005634">
    <property type="term" value="C:nucleus"/>
    <property type="evidence" value="ECO:0007669"/>
    <property type="project" value="TreeGrafter"/>
</dbReference>
<dbReference type="GO" id="GO:0015074">
    <property type="term" value="P:DNA integration"/>
    <property type="evidence" value="ECO:0007669"/>
    <property type="project" value="TreeGrafter"/>
</dbReference>
<dbReference type="CDD" id="cd00090">
    <property type="entry name" value="HTH_ARSR"/>
    <property type="match status" value="1"/>
</dbReference>
<dbReference type="GO" id="GO:0003690">
    <property type="term" value="F:double-stranded DNA binding"/>
    <property type="evidence" value="ECO:0007669"/>
    <property type="project" value="TreeGrafter"/>
</dbReference>
<dbReference type="GO" id="GO:0044774">
    <property type="term" value="P:mitotic DNA integrity checkpoint signaling"/>
    <property type="evidence" value="ECO:0007669"/>
    <property type="project" value="TreeGrafter"/>
</dbReference>
<evidence type="ECO:0000313" key="3">
    <source>
        <dbReference type="WBParaSite" id="SPAL_0001455500.1"/>
    </source>
</evidence>
<name>A0A0N5C9H1_STREA</name>
<dbReference type="SUPFAM" id="SSF46785">
    <property type="entry name" value="Winged helix' DNA-binding domain"/>
    <property type="match status" value="1"/>
</dbReference>
<evidence type="ECO:0000313" key="2">
    <source>
        <dbReference type="Proteomes" id="UP000046392"/>
    </source>
</evidence>
<dbReference type="GO" id="GO:0042800">
    <property type="term" value="F:histone H3K4 methyltransferase activity"/>
    <property type="evidence" value="ECO:0007669"/>
    <property type="project" value="TreeGrafter"/>
</dbReference>
<dbReference type="Gene3D" id="1.10.10.10">
    <property type="entry name" value="Winged helix-like DNA-binding domain superfamily/Winged helix DNA-binding domain"/>
    <property type="match status" value="1"/>
</dbReference>
<dbReference type="GO" id="GO:0006303">
    <property type="term" value="P:double-strand break repair via nonhomologous end joining"/>
    <property type="evidence" value="ECO:0007669"/>
    <property type="project" value="TreeGrafter"/>
</dbReference>
<keyword evidence="2" id="KW-1185">Reference proteome</keyword>
<protein>
    <submittedName>
        <fullName evidence="3">HTH_11 domain-containing protein</fullName>
    </submittedName>
</protein>
<dbReference type="GO" id="GO:0044547">
    <property type="term" value="F:DNA topoisomerase binding"/>
    <property type="evidence" value="ECO:0007669"/>
    <property type="project" value="TreeGrafter"/>
</dbReference>
<dbReference type="PANTHER" id="PTHR46060">
    <property type="entry name" value="MARINER MOS1 TRANSPOSASE-LIKE PROTEIN"/>
    <property type="match status" value="1"/>
</dbReference>
<sequence length="91" mass="10086">MSFKGDSNAAKTTQEINGTFGKILKFKEGNKNLENEERGRPGSVLSNDNLRKAVVANPRTTVRELAEALNVSKSTISNHLKEIEETKKLDQ</sequence>
<dbReference type="GO" id="GO:0000729">
    <property type="term" value="P:DNA double-strand break processing"/>
    <property type="evidence" value="ECO:0007669"/>
    <property type="project" value="TreeGrafter"/>
</dbReference>
<dbReference type="GO" id="GO:0031297">
    <property type="term" value="P:replication fork processing"/>
    <property type="evidence" value="ECO:0007669"/>
    <property type="project" value="TreeGrafter"/>
</dbReference>
<dbReference type="InterPro" id="IPR036388">
    <property type="entry name" value="WH-like_DNA-bd_sf"/>
</dbReference>
<reference evidence="3" key="1">
    <citation type="submission" date="2017-02" db="UniProtKB">
        <authorList>
            <consortium name="WormBaseParasite"/>
        </authorList>
    </citation>
    <scope>IDENTIFICATION</scope>
</reference>
<dbReference type="PANTHER" id="PTHR46060:SF2">
    <property type="entry name" value="HISTONE-LYSINE N-METHYLTRANSFERASE SETMAR"/>
    <property type="match status" value="1"/>
</dbReference>
<dbReference type="GO" id="GO:0000014">
    <property type="term" value="F:single-stranded DNA endodeoxyribonuclease activity"/>
    <property type="evidence" value="ECO:0007669"/>
    <property type="project" value="TreeGrafter"/>
</dbReference>
<dbReference type="GO" id="GO:0046975">
    <property type="term" value="F:histone H3K36 methyltransferase activity"/>
    <property type="evidence" value="ECO:0007669"/>
    <property type="project" value="TreeGrafter"/>
</dbReference>